<proteinExistence type="predicted"/>
<dbReference type="EMBL" id="BLIV01000001">
    <property type="protein sequence ID" value="GFE48554.1"/>
    <property type="molecule type" value="Genomic_DNA"/>
</dbReference>
<dbReference type="Proteomes" id="UP000436522">
    <property type="component" value="Unassembled WGS sequence"/>
</dbReference>
<protein>
    <recommendedName>
        <fullName evidence="4">Lipoprotein</fullName>
    </recommendedName>
</protein>
<sequence length="127" mass="13655">MRAAVLSAAMILVACTEQAPLASDFVPDYLGAEITQLAGDLVQVEARMTKAGTASNVFAYADCAVASFMQEDAVPYARYVRSNFDREAGVWAADVVYITSAERPRGIRVIDAAAVVAHCRQKRIPTV</sequence>
<evidence type="ECO:0000313" key="3">
    <source>
        <dbReference type="Proteomes" id="UP000436522"/>
    </source>
</evidence>
<evidence type="ECO:0000256" key="1">
    <source>
        <dbReference type="SAM" id="SignalP"/>
    </source>
</evidence>
<accession>A0A640VLR3</accession>
<evidence type="ECO:0000313" key="2">
    <source>
        <dbReference type="EMBL" id="GFE48554.1"/>
    </source>
</evidence>
<keyword evidence="1" id="KW-0732">Signal</keyword>
<reference evidence="2 3" key="1">
    <citation type="submission" date="2019-12" db="EMBL/GenBank/DDBJ databases">
        <title>Roseobacter cerasinus sp. nov., isolated from seawater around aquaculture.</title>
        <authorList>
            <person name="Muramatsu S."/>
            <person name="Takabe Y."/>
            <person name="Mori K."/>
            <person name="Takaichi S."/>
            <person name="Hanada S."/>
        </authorList>
    </citation>
    <scope>NUCLEOTIDE SEQUENCE [LARGE SCALE GENOMIC DNA]</scope>
    <source>
        <strain evidence="2 3">AI77</strain>
    </source>
</reference>
<feature type="signal peptide" evidence="1">
    <location>
        <begin position="1"/>
        <end position="19"/>
    </location>
</feature>
<organism evidence="2 3">
    <name type="scientific">Roseobacter cerasinus</name>
    <dbReference type="NCBI Taxonomy" id="2602289"/>
    <lineage>
        <taxon>Bacteria</taxon>
        <taxon>Pseudomonadati</taxon>
        <taxon>Pseudomonadota</taxon>
        <taxon>Alphaproteobacteria</taxon>
        <taxon>Rhodobacterales</taxon>
        <taxon>Roseobacteraceae</taxon>
        <taxon>Roseobacter</taxon>
    </lineage>
</organism>
<name>A0A640VLR3_9RHOB</name>
<gene>
    <name evidence="2" type="ORF">So717_03070</name>
</gene>
<evidence type="ECO:0008006" key="4">
    <source>
        <dbReference type="Google" id="ProtNLM"/>
    </source>
</evidence>
<dbReference type="OrthoDB" id="7860885at2"/>
<comment type="caution">
    <text evidence="2">The sequence shown here is derived from an EMBL/GenBank/DDBJ whole genome shotgun (WGS) entry which is preliminary data.</text>
</comment>
<dbReference type="PROSITE" id="PS51257">
    <property type="entry name" value="PROKAR_LIPOPROTEIN"/>
    <property type="match status" value="1"/>
</dbReference>
<dbReference type="AlphaFoldDB" id="A0A640VLR3"/>
<keyword evidence="3" id="KW-1185">Reference proteome</keyword>
<feature type="chain" id="PRO_5024805110" description="Lipoprotein" evidence="1">
    <location>
        <begin position="20"/>
        <end position="127"/>
    </location>
</feature>